<dbReference type="InterPro" id="IPR016039">
    <property type="entry name" value="Thiolase-like"/>
</dbReference>
<keyword evidence="3" id="KW-0808">Transferase</keyword>
<dbReference type="InterPro" id="IPR050091">
    <property type="entry name" value="PKS_NRPS_Biosynth_Enz"/>
</dbReference>
<evidence type="ECO:0000256" key="2">
    <source>
        <dbReference type="ARBA" id="ARBA00022553"/>
    </source>
</evidence>
<feature type="chain" id="PRO_5040245920" description="Ketosynthase family 3 (KS3) domain-containing protein" evidence="4">
    <location>
        <begin position="25"/>
        <end position="636"/>
    </location>
</feature>
<dbReference type="OrthoDB" id="4927065at2759"/>
<evidence type="ECO:0000313" key="7">
    <source>
        <dbReference type="Proteomes" id="UP000696573"/>
    </source>
</evidence>
<keyword evidence="2" id="KW-0597">Phosphoprotein</keyword>
<organism evidence="6 7">
    <name type="scientific">Clonostachys rhizophaga</name>
    <dbReference type="NCBI Taxonomy" id="160324"/>
    <lineage>
        <taxon>Eukaryota</taxon>
        <taxon>Fungi</taxon>
        <taxon>Dikarya</taxon>
        <taxon>Ascomycota</taxon>
        <taxon>Pezizomycotina</taxon>
        <taxon>Sordariomycetes</taxon>
        <taxon>Hypocreomycetidae</taxon>
        <taxon>Hypocreales</taxon>
        <taxon>Bionectriaceae</taxon>
        <taxon>Clonostachys</taxon>
    </lineage>
</organism>
<dbReference type="Gene3D" id="3.30.70.3290">
    <property type="match status" value="1"/>
</dbReference>
<sequence length="636" mass="67558">MAIAGGVNLLLTLALHVEFSRLGAMSRDGRCRAFASDTEGTGWGEGCAAVILKRLSDAERDGDEILATLRGNAVNHDGHSSNLTAPSGSAQRRLIAALASSGLRPNGIDYIEAHGTGTRLGDSIEATALAEGFGGSRAQDTPLWVGSAKSNVGHTQAAAGMVGLLKVILAMQHEILPQSLHVDQPTATVDWESAGMAVVQTQQPWGSTKIRPRRAGVSAFGVSGTNSHIIVEEAPRSAGVNMPQEPISAALPSSLPVLISGHSKAALRQQARRLRSYLRSRNARALRLADVAFSLATSRNHHSLRLAFMVGSLAQLDEKLSLELAAQEAPASFSYEAVTPCIAMLFTGQGGRLLQMGKELAYYHPVFRAAVDEVAGHFEGRLQDVIWADPDSESAALLRRTDYAQPALFSIQVALWRLWNSWGVQPQFVLGHSAGELAAAHVAGIMDLPDACRLVTARSRLMQAVNRTGRMAALKVGPSETGEAIVEPDIGHRVSIAAYNSPEETVVSGDMDAVEALCGYASRQGHGSKVLEASHAFHSHHMDGMLADSQVVAEALHFRPPKVAVVSTLTGKLAEPGHLEQAAYWVRQVREAVCFSDGIRELSDHGANTFIELGPSPTLCGMGAACLSSETMRGDT</sequence>
<reference evidence="6" key="1">
    <citation type="submission" date="2021-10" db="EMBL/GenBank/DDBJ databases">
        <authorList>
            <person name="Piombo E."/>
        </authorList>
    </citation>
    <scope>NUCLEOTIDE SEQUENCE</scope>
</reference>
<dbReference type="InterPro" id="IPR016035">
    <property type="entry name" value="Acyl_Trfase/lysoPLipase"/>
</dbReference>
<proteinExistence type="predicted"/>
<evidence type="ECO:0000256" key="3">
    <source>
        <dbReference type="ARBA" id="ARBA00022679"/>
    </source>
</evidence>
<name>A0A9N9VUI9_9HYPO</name>
<dbReference type="PANTHER" id="PTHR43775">
    <property type="entry name" value="FATTY ACID SYNTHASE"/>
    <property type="match status" value="1"/>
</dbReference>
<dbReference type="Gene3D" id="3.40.366.10">
    <property type="entry name" value="Malonyl-Coenzyme A Acyl Carrier Protein, domain 2"/>
    <property type="match status" value="1"/>
</dbReference>
<comment type="caution">
    <text evidence="6">The sequence shown here is derived from an EMBL/GenBank/DDBJ whole genome shotgun (WGS) entry which is preliminary data.</text>
</comment>
<evidence type="ECO:0000256" key="4">
    <source>
        <dbReference type="SAM" id="SignalP"/>
    </source>
</evidence>
<dbReference type="SMART" id="SM00827">
    <property type="entry name" value="PKS_AT"/>
    <property type="match status" value="1"/>
</dbReference>
<keyword evidence="7" id="KW-1185">Reference proteome</keyword>
<dbReference type="Gene3D" id="3.30.70.250">
    <property type="entry name" value="Malonyl-CoA ACP transacylase, ACP-binding"/>
    <property type="match status" value="1"/>
</dbReference>
<protein>
    <recommendedName>
        <fullName evidence="5">Ketosynthase family 3 (KS3) domain-containing protein</fullName>
    </recommendedName>
</protein>
<keyword evidence="4" id="KW-0732">Signal</keyword>
<dbReference type="InterPro" id="IPR032821">
    <property type="entry name" value="PKS_assoc"/>
</dbReference>
<dbReference type="EMBL" id="CABFNQ020000747">
    <property type="protein sequence ID" value="CAH0033273.1"/>
    <property type="molecule type" value="Genomic_DNA"/>
</dbReference>
<dbReference type="InterPro" id="IPR014030">
    <property type="entry name" value="Ketoacyl_synth_N"/>
</dbReference>
<dbReference type="Pfam" id="PF00109">
    <property type="entry name" value="ketoacyl-synt"/>
    <property type="match status" value="1"/>
</dbReference>
<dbReference type="Pfam" id="PF16197">
    <property type="entry name" value="KAsynt_C_assoc"/>
    <property type="match status" value="1"/>
</dbReference>
<dbReference type="GO" id="GO:0006633">
    <property type="term" value="P:fatty acid biosynthetic process"/>
    <property type="evidence" value="ECO:0007669"/>
    <property type="project" value="TreeGrafter"/>
</dbReference>
<dbReference type="GO" id="GO:0004312">
    <property type="term" value="F:fatty acid synthase activity"/>
    <property type="evidence" value="ECO:0007669"/>
    <property type="project" value="TreeGrafter"/>
</dbReference>
<dbReference type="InterPro" id="IPR014031">
    <property type="entry name" value="Ketoacyl_synth_C"/>
</dbReference>
<dbReference type="SUPFAM" id="SSF52151">
    <property type="entry name" value="FabD/lysophospholipase-like"/>
    <property type="match status" value="1"/>
</dbReference>
<evidence type="ECO:0000256" key="1">
    <source>
        <dbReference type="ARBA" id="ARBA00022450"/>
    </source>
</evidence>
<dbReference type="AlphaFoldDB" id="A0A9N9VUI9"/>
<dbReference type="InterPro" id="IPR020841">
    <property type="entry name" value="PKS_Beta-ketoAc_synthase_dom"/>
</dbReference>
<dbReference type="PANTHER" id="PTHR43775:SF51">
    <property type="entry name" value="INACTIVE PHENOLPHTHIOCEROL SYNTHESIS POLYKETIDE SYNTHASE TYPE I PKS1-RELATED"/>
    <property type="match status" value="1"/>
</dbReference>
<dbReference type="PROSITE" id="PS52004">
    <property type="entry name" value="KS3_2"/>
    <property type="match status" value="1"/>
</dbReference>
<dbReference type="InterPro" id="IPR001227">
    <property type="entry name" value="Ac_transferase_dom_sf"/>
</dbReference>
<feature type="domain" description="Ketosynthase family 3 (KS3)" evidence="5">
    <location>
        <begin position="1"/>
        <end position="233"/>
    </location>
</feature>
<dbReference type="InterPro" id="IPR014043">
    <property type="entry name" value="Acyl_transferase_dom"/>
</dbReference>
<dbReference type="CDD" id="cd00833">
    <property type="entry name" value="PKS"/>
    <property type="match status" value="1"/>
</dbReference>
<dbReference type="Gene3D" id="3.40.47.10">
    <property type="match status" value="1"/>
</dbReference>
<evidence type="ECO:0000259" key="5">
    <source>
        <dbReference type="PROSITE" id="PS52004"/>
    </source>
</evidence>
<evidence type="ECO:0000313" key="6">
    <source>
        <dbReference type="EMBL" id="CAH0033273.1"/>
    </source>
</evidence>
<dbReference type="SUPFAM" id="SSF55048">
    <property type="entry name" value="Probable ACP-binding domain of malonyl-CoA ACP transacylase"/>
    <property type="match status" value="1"/>
</dbReference>
<dbReference type="Pfam" id="PF00698">
    <property type="entry name" value="Acyl_transf_1"/>
    <property type="match status" value="1"/>
</dbReference>
<gene>
    <name evidence="6" type="ORF">CRHIZ90672A_00008633</name>
</gene>
<feature type="signal peptide" evidence="4">
    <location>
        <begin position="1"/>
        <end position="24"/>
    </location>
</feature>
<dbReference type="Pfam" id="PF02801">
    <property type="entry name" value="Ketoacyl-synt_C"/>
    <property type="match status" value="1"/>
</dbReference>
<dbReference type="Proteomes" id="UP000696573">
    <property type="component" value="Unassembled WGS sequence"/>
</dbReference>
<dbReference type="SMART" id="SM00825">
    <property type="entry name" value="PKS_KS"/>
    <property type="match status" value="1"/>
</dbReference>
<accession>A0A9N9VUI9</accession>
<dbReference type="SUPFAM" id="SSF53901">
    <property type="entry name" value="Thiolase-like"/>
    <property type="match status" value="1"/>
</dbReference>
<keyword evidence="1" id="KW-0596">Phosphopantetheine</keyword>
<dbReference type="InterPro" id="IPR016036">
    <property type="entry name" value="Malonyl_transacylase_ACP-bd"/>
</dbReference>